<dbReference type="PROSITE" id="PS51192">
    <property type="entry name" value="HELICASE_ATP_BIND_1"/>
    <property type="match status" value="1"/>
</dbReference>
<evidence type="ECO:0000256" key="4">
    <source>
        <dbReference type="ARBA" id="ARBA00022840"/>
    </source>
</evidence>
<dbReference type="PROSITE" id="PS51194">
    <property type="entry name" value="HELICASE_CTER"/>
    <property type="match status" value="1"/>
</dbReference>
<keyword evidence="9" id="KW-1185">Reference proteome</keyword>
<keyword evidence="5" id="KW-0175">Coiled coil</keyword>
<dbReference type="EMBL" id="FORX01000009">
    <property type="protein sequence ID" value="SFJ90636.1"/>
    <property type="molecule type" value="Genomic_DNA"/>
</dbReference>
<dbReference type="GO" id="GO:0005524">
    <property type="term" value="F:ATP binding"/>
    <property type="evidence" value="ECO:0007669"/>
    <property type="project" value="UniProtKB-KW"/>
</dbReference>
<reference evidence="9" key="1">
    <citation type="submission" date="2016-10" db="EMBL/GenBank/DDBJ databases">
        <authorList>
            <person name="Varghese N."/>
            <person name="Submissions S."/>
        </authorList>
    </citation>
    <scope>NUCLEOTIDE SEQUENCE [LARGE SCALE GENOMIC DNA]</scope>
    <source>
        <strain evidence="9">DSM 5918</strain>
    </source>
</reference>
<feature type="coiled-coil region" evidence="5">
    <location>
        <begin position="608"/>
        <end position="666"/>
    </location>
</feature>
<keyword evidence="4" id="KW-0067">ATP-binding</keyword>
<gene>
    <name evidence="8" type="ORF">SAMN04488082_10971</name>
</gene>
<evidence type="ECO:0000256" key="3">
    <source>
        <dbReference type="ARBA" id="ARBA00022806"/>
    </source>
</evidence>
<evidence type="ECO:0000313" key="8">
    <source>
        <dbReference type="EMBL" id="SFJ90636.1"/>
    </source>
</evidence>
<dbReference type="SMART" id="SM00490">
    <property type="entry name" value="HELICc"/>
    <property type="match status" value="1"/>
</dbReference>
<keyword evidence="1" id="KW-0547">Nucleotide-binding</keyword>
<dbReference type="InterPro" id="IPR027417">
    <property type="entry name" value="P-loop_NTPase"/>
</dbReference>
<proteinExistence type="predicted"/>
<evidence type="ECO:0000259" key="7">
    <source>
        <dbReference type="PROSITE" id="PS51194"/>
    </source>
</evidence>
<sequence length="953" mass="109723">MITNYNAKYFAHDLTIQKPTEGVEKISRSLFDACVDLNPHQVDAALFTLRSPLSKGVILADEVGLGKTIEAGLLLCQFWAERKRALIVVCPASLRKQWSLELSEKFNLPNVVLDARQYRLEKQHGNPSPFEQPNVIIVSFHFAARMREEVRLKNWDLVVVDEAHKLRNAYRASNKIGQGLRWAFDGCFKVLMTATPLQNSLLELYGLSTFLDEYMFGDVGSFRAQFMNANGDTQALRQRLAPICKRTLRKEVLEYIRYTERKPIAFSFRSTDAEQRLYDAVSEFLKREETYSFPSQQRQLITLILRKLLASSSQALVGTLQTMRKRLEDLRVGLASDKSLAQELIESEEIEEELLEDDLLEEDQPESEPPAIDPAKIEAEIVELDEYIRWAKLIHVDAKSKTLLKAIETGFSEMEKMGASKRALIFTESRRTQDYLYQFLEANGYANQMVAFNGSNGGQETRTIYESWLEKNRESGRVSGSRSIDVRTALVEHFRDNAKIMIATEAAAEGVNLQFCSLVINYDLPWNPQRIEQRIGRCHRYGQAHDVVVINFLNERNAADQRVYELLEHKFKLFTGVFGSSDAVLGSIESGVDFEKRILAIYQTCRTREEISVAFETLQKELEDQIDERMDATRKLLLDHFDEDVHARLKVQLDDAQSQLDRFGKRFWTLTRFILRDHARFNEQALSFYLQPSPIQKVRPGTYHLISKDKPNVSGDFLYRPSHPLGEHVLDQGRACATPPARLRFDISGHPVKIALIEQLKGKRGWLTLQLLTIESFQREEYLLFSGIDTAGASLDQETCEKLFHCETLADQSTFHLPEDKASLLEGNATRHAKASVSHSLERNNAYFQEERERLERWAEDMILASEKELSDTKAQIKALSRQARLAVNLEEQQGIQKRIAELEKTKRKQRNRIFDIEDEIEAKRDQLIRRLEKRISRKSTLTPLFTIQWEVI</sequence>
<dbReference type="PANTHER" id="PTHR10799">
    <property type="entry name" value="SNF2/RAD54 HELICASE FAMILY"/>
    <property type="match status" value="1"/>
</dbReference>
<dbReference type="GO" id="GO:0016787">
    <property type="term" value="F:hydrolase activity"/>
    <property type="evidence" value="ECO:0007669"/>
    <property type="project" value="UniProtKB-KW"/>
</dbReference>
<dbReference type="GO" id="GO:0004386">
    <property type="term" value="F:helicase activity"/>
    <property type="evidence" value="ECO:0007669"/>
    <property type="project" value="UniProtKB-KW"/>
</dbReference>
<dbReference type="InterPro" id="IPR001650">
    <property type="entry name" value="Helicase_C-like"/>
</dbReference>
<evidence type="ECO:0000256" key="1">
    <source>
        <dbReference type="ARBA" id="ARBA00022741"/>
    </source>
</evidence>
<evidence type="ECO:0000259" key="6">
    <source>
        <dbReference type="PROSITE" id="PS51192"/>
    </source>
</evidence>
<dbReference type="SUPFAM" id="SSF52540">
    <property type="entry name" value="P-loop containing nucleoside triphosphate hydrolases"/>
    <property type="match status" value="2"/>
</dbReference>
<dbReference type="AlphaFoldDB" id="A0A1I3V8E2"/>
<evidence type="ECO:0000256" key="5">
    <source>
        <dbReference type="SAM" id="Coils"/>
    </source>
</evidence>
<accession>A0A1I3V8E2</accession>
<organism evidence="8 9">
    <name type="scientific">Desulfomicrobium apsheronum</name>
    <dbReference type="NCBI Taxonomy" id="52560"/>
    <lineage>
        <taxon>Bacteria</taxon>
        <taxon>Pseudomonadati</taxon>
        <taxon>Thermodesulfobacteriota</taxon>
        <taxon>Desulfovibrionia</taxon>
        <taxon>Desulfovibrionales</taxon>
        <taxon>Desulfomicrobiaceae</taxon>
        <taxon>Desulfomicrobium</taxon>
    </lineage>
</organism>
<dbReference type="InterPro" id="IPR014001">
    <property type="entry name" value="Helicase_ATP-bd"/>
</dbReference>
<dbReference type="Gene3D" id="3.40.50.10810">
    <property type="entry name" value="Tandem AAA-ATPase domain"/>
    <property type="match status" value="1"/>
</dbReference>
<dbReference type="InterPro" id="IPR000330">
    <property type="entry name" value="SNF2_N"/>
</dbReference>
<dbReference type="InterPro" id="IPR049730">
    <property type="entry name" value="SNF2/RAD54-like_C"/>
</dbReference>
<dbReference type="RefSeq" id="WP_092374982.1">
    <property type="nucleotide sequence ID" value="NZ_FORX01000009.1"/>
</dbReference>
<dbReference type="InterPro" id="IPR057342">
    <property type="entry name" value="DEXDc_RapA"/>
</dbReference>
<evidence type="ECO:0000313" key="9">
    <source>
        <dbReference type="Proteomes" id="UP000198635"/>
    </source>
</evidence>
<evidence type="ECO:0000256" key="2">
    <source>
        <dbReference type="ARBA" id="ARBA00022801"/>
    </source>
</evidence>
<dbReference type="OrthoDB" id="18878at2"/>
<dbReference type="CDD" id="cd18011">
    <property type="entry name" value="DEXDc_RapA"/>
    <property type="match status" value="1"/>
</dbReference>
<dbReference type="CDD" id="cd18793">
    <property type="entry name" value="SF2_C_SNF"/>
    <property type="match status" value="1"/>
</dbReference>
<keyword evidence="2" id="KW-0378">Hydrolase</keyword>
<feature type="coiled-coil region" evidence="5">
    <location>
        <begin position="863"/>
        <end position="927"/>
    </location>
</feature>
<protein>
    <submittedName>
        <fullName evidence="8">Helicase conserved C-terminal domain-containing protein</fullName>
    </submittedName>
</protein>
<dbReference type="SMART" id="SM00487">
    <property type="entry name" value="DEXDc"/>
    <property type="match status" value="1"/>
</dbReference>
<dbReference type="InterPro" id="IPR038718">
    <property type="entry name" value="SNF2-like_sf"/>
</dbReference>
<dbReference type="Pfam" id="PF00271">
    <property type="entry name" value="Helicase_C"/>
    <property type="match status" value="1"/>
</dbReference>
<name>A0A1I3V8E2_9BACT</name>
<feature type="domain" description="Helicase C-terminal" evidence="7">
    <location>
        <begin position="406"/>
        <end position="585"/>
    </location>
</feature>
<dbReference type="STRING" id="52560.SAMN04488082_10971"/>
<keyword evidence="3 8" id="KW-0347">Helicase</keyword>
<feature type="domain" description="Helicase ATP-binding" evidence="6">
    <location>
        <begin position="48"/>
        <end position="214"/>
    </location>
</feature>
<dbReference type="Pfam" id="PF00176">
    <property type="entry name" value="SNF2-rel_dom"/>
    <property type="match status" value="1"/>
</dbReference>
<dbReference type="Proteomes" id="UP000198635">
    <property type="component" value="Unassembled WGS sequence"/>
</dbReference>
<dbReference type="Gene3D" id="3.40.50.300">
    <property type="entry name" value="P-loop containing nucleotide triphosphate hydrolases"/>
    <property type="match status" value="1"/>
</dbReference>